<name>A0A8S5RCR4_9VIRU</name>
<sequence>MKNMKNQNDKELIYTESKTLRNETLNNISYDFLDKIKVIPYLTDDMIVTVQQAANYYECSMDTVKTLIKRNRDEFEEDGMVVLKGQELKKFKEELGSGSNEPSLSYASSLTILTKRSLLRIGMLMTSNLLATKIRNYLLNIEEKTEIDRKSWAIQREVGIIERKRMTSAISRYIPESKNKKFAYPNYTNMIYDIIFGCDAKSLRLERNVKTNDALRDSFTESELKKVEEVETIVTGLISMDFTYKQIEEMLKNRYVKKLSNAAHQ</sequence>
<proteinExistence type="predicted"/>
<organism evidence="1">
    <name type="scientific">virus sp. ctmTa7</name>
    <dbReference type="NCBI Taxonomy" id="2828255"/>
    <lineage>
        <taxon>Viruses</taxon>
    </lineage>
</organism>
<accession>A0A8S5RCR4</accession>
<dbReference type="EMBL" id="BK059091">
    <property type="protein sequence ID" value="DAE28881.1"/>
    <property type="molecule type" value="Genomic_DNA"/>
</dbReference>
<reference evidence="1" key="1">
    <citation type="journal article" date="2021" name="Proc. Natl. Acad. Sci. U.S.A.">
        <title>A Catalog of Tens of Thousands of Viruses from Human Metagenomes Reveals Hidden Associations with Chronic Diseases.</title>
        <authorList>
            <person name="Tisza M.J."/>
            <person name="Buck C.B."/>
        </authorList>
    </citation>
    <scope>NUCLEOTIDE SEQUENCE</scope>
    <source>
        <strain evidence="1">CtmTa7</strain>
    </source>
</reference>
<protein>
    <submittedName>
        <fullName evidence="1">Uncharacterized protein</fullName>
    </submittedName>
</protein>
<evidence type="ECO:0000313" key="1">
    <source>
        <dbReference type="EMBL" id="DAE28881.1"/>
    </source>
</evidence>